<accession>A0A1G9XJ95</accession>
<keyword evidence="1" id="KW-0472">Membrane</keyword>
<sequence>MIVLLFRLLIFVAMVMLLYTIYKYWINPNRKLEVAREKKDFFFLDEPDNIKKNFLMTYKGFIFEGEKYLGTTEDSFDVLNISIHAHYPGELKGLERKDLYFMEEEVLIRYPYATIEWKHPIDKLLIKK</sequence>
<keyword evidence="1" id="KW-0812">Transmembrane</keyword>
<dbReference type="RefSeq" id="WP_074600824.1">
    <property type="nucleotide sequence ID" value="NZ_FNHF01000007.1"/>
</dbReference>
<name>A0A1G9XJ95_9BACI</name>
<evidence type="ECO:0000256" key="1">
    <source>
        <dbReference type="SAM" id="Phobius"/>
    </source>
</evidence>
<dbReference type="AlphaFoldDB" id="A0A1G9XJ95"/>
<dbReference type="Proteomes" id="UP000182347">
    <property type="component" value="Unassembled WGS sequence"/>
</dbReference>
<protein>
    <recommendedName>
        <fullName evidence="4">Sigma-w pathway protein ysdB</fullName>
    </recommendedName>
</protein>
<organism evidence="2 3">
    <name type="scientific">Sediminibacillus halophilus</name>
    <dbReference type="NCBI Taxonomy" id="482461"/>
    <lineage>
        <taxon>Bacteria</taxon>
        <taxon>Bacillati</taxon>
        <taxon>Bacillota</taxon>
        <taxon>Bacilli</taxon>
        <taxon>Bacillales</taxon>
        <taxon>Bacillaceae</taxon>
        <taxon>Sediminibacillus</taxon>
    </lineage>
</organism>
<dbReference type="STRING" id="482461.SAMN05216244_3835"/>
<dbReference type="EMBL" id="FNHF01000007">
    <property type="protein sequence ID" value="SDM96486.1"/>
    <property type="molecule type" value="Genomic_DNA"/>
</dbReference>
<evidence type="ECO:0000313" key="3">
    <source>
        <dbReference type="Proteomes" id="UP000182347"/>
    </source>
</evidence>
<proteinExistence type="predicted"/>
<keyword evidence="3" id="KW-1185">Reference proteome</keyword>
<dbReference type="OrthoDB" id="2735026at2"/>
<keyword evidence="1" id="KW-1133">Transmembrane helix</keyword>
<evidence type="ECO:0000313" key="2">
    <source>
        <dbReference type="EMBL" id="SDM96486.1"/>
    </source>
</evidence>
<reference evidence="3" key="1">
    <citation type="submission" date="2016-10" db="EMBL/GenBank/DDBJ databases">
        <authorList>
            <person name="Varghese N."/>
            <person name="Submissions S."/>
        </authorList>
    </citation>
    <scope>NUCLEOTIDE SEQUENCE [LARGE SCALE GENOMIC DNA]</scope>
    <source>
        <strain evidence="3">CGMCC 1.6199</strain>
    </source>
</reference>
<feature type="transmembrane region" description="Helical" evidence="1">
    <location>
        <begin position="6"/>
        <end position="26"/>
    </location>
</feature>
<gene>
    <name evidence="2" type="ORF">SAMN05216244_3835</name>
</gene>
<evidence type="ECO:0008006" key="4">
    <source>
        <dbReference type="Google" id="ProtNLM"/>
    </source>
</evidence>